<proteinExistence type="inferred from homology"/>
<dbReference type="GO" id="GO:0050863">
    <property type="term" value="P:regulation of T cell activation"/>
    <property type="evidence" value="ECO:0007669"/>
    <property type="project" value="UniProtKB-ARBA"/>
</dbReference>
<dbReference type="SUPFAM" id="SSF48726">
    <property type="entry name" value="Immunoglobulin"/>
    <property type="match status" value="2"/>
</dbReference>
<organism evidence="12 13">
    <name type="scientific">Erpetoichthys calabaricus</name>
    <name type="common">Rope fish</name>
    <name type="synonym">Calamoichthys calabaricus</name>
    <dbReference type="NCBI Taxonomy" id="27687"/>
    <lineage>
        <taxon>Eukaryota</taxon>
        <taxon>Metazoa</taxon>
        <taxon>Chordata</taxon>
        <taxon>Craniata</taxon>
        <taxon>Vertebrata</taxon>
        <taxon>Euteleostomi</taxon>
        <taxon>Actinopterygii</taxon>
        <taxon>Polypteriformes</taxon>
        <taxon>Polypteridae</taxon>
        <taxon>Erpetoichthys</taxon>
    </lineage>
</organism>
<dbReference type="InterPro" id="IPR036179">
    <property type="entry name" value="Ig-like_dom_sf"/>
</dbReference>
<accession>A0A8C4XFL1</accession>
<feature type="domain" description="Ig-like" evidence="11">
    <location>
        <begin position="37"/>
        <end position="152"/>
    </location>
</feature>
<keyword evidence="8" id="KW-0325">Glycoprotein</keyword>
<evidence type="ECO:0000256" key="1">
    <source>
        <dbReference type="ARBA" id="ARBA00004479"/>
    </source>
</evidence>
<keyword evidence="9" id="KW-0393">Immunoglobulin domain</keyword>
<dbReference type="AlphaFoldDB" id="A0A8C4XFL1"/>
<dbReference type="PRINTS" id="PR01407">
    <property type="entry name" value="BUTYPHLNCDUF"/>
</dbReference>
<evidence type="ECO:0000256" key="4">
    <source>
        <dbReference type="ARBA" id="ARBA00022729"/>
    </source>
</evidence>
<dbReference type="InterPro" id="IPR050143">
    <property type="entry name" value="TRIM/RBCC"/>
</dbReference>
<dbReference type="FunFam" id="2.60.120.920:FF:000004">
    <property type="entry name" value="Butyrophilin subfamily 1 member A1"/>
    <property type="match status" value="1"/>
</dbReference>
<evidence type="ECO:0000256" key="7">
    <source>
        <dbReference type="ARBA" id="ARBA00023157"/>
    </source>
</evidence>
<dbReference type="InterPro" id="IPR003599">
    <property type="entry name" value="Ig_sub"/>
</dbReference>
<dbReference type="InterPro" id="IPR013106">
    <property type="entry name" value="Ig_V-set"/>
</dbReference>
<reference evidence="12" key="1">
    <citation type="submission" date="2025-08" db="UniProtKB">
        <authorList>
            <consortium name="Ensembl"/>
        </authorList>
    </citation>
    <scope>IDENTIFICATION</scope>
</reference>
<evidence type="ECO:0000256" key="6">
    <source>
        <dbReference type="ARBA" id="ARBA00023136"/>
    </source>
</evidence>
<dbReference type="SUPFAM" id="SSF49899">
    <property type="entry name" value="Concanavalin A-like lectins/glucanases"/>
    <property type="match status" value="1"/>
</dbReference>
<dbReference type="Pfam" id="PF22705">
    <property type="entry name" value="C2-set_3"/>
    <property type="match status" value="1"/>
</dbReference>
<evidence type="ECO:0000256" key="3">
    <source>
        <dbReference type="ARBA" id="ARBA00022692"/>
    </source>
</evidence>
<evidence type="ECO:0000256" key="9">
    <source>
        <dbReference type="ARBA" id="ARBA00023319"/>
    </source>
</evidence>
<dbReference type="Proteomes" id="UP000694620">
    <property type="component" value="Unassembled WGS sequence"/>
</dbReference>
<dbReference type="InterPro" id="IPR053896">
    <property type="entry name" value="BTN3A2-like_Ig-C"/>
</dbReference>
<reference evidence="12" key="2">
    <citation type="submission" date="2025-09" db="UniProtKB">
        <authorList>
            <consortium name="Ensembl"/>
        </authorList>
    </citation>
    <scope>IDENTIFICATION</scope>
</reference>
<dbReference type="FunFam" id="2.60.40.10:FF:000142">
    <property type="entry name" value="V-set domain-containing T-cell activation inhibitor 1"/>
    <property type="match status" value="1"/>
</dbReference>
<dbReference type="SMART" id="SM00449">
    <property type="entry name" value="SPRY"/>
    <property type="match status" value="1"/>
</dbReference>
<dbReference type="PANTHER" id="PTHR24103">
    <property type="entry name" value="E3 UBIQUITIN-PROTEIN LIGASE TRIM"/>
    <property type="match status" value="1"/>
</dbReference>
<feature type="domain" description="B30.2/SPRY" evidence="10">
    <location>
        <begin position="249"/>
        <end position="443"/>
    </location>
</feature>
<dbReference type="InterPro" id="IPR043136">
    <property type="entry name" value="B30.2/SPRY_sf"/>
</dbReference>
<evidence type="ECO:0000259" key="10">
    <source>
        <dbReference type="PROSITE" id="PS50188"/>
    </source>
</evidence>
<dbReference type="SMART" id="SM00589">
    <property type="entry name" value="PRY"/>
    <property type="match status" value="1"/>
</dbReference>
<keyword evidence="13" id="KW-1185">Reference proteome</keyword>
<keyword evidence="7" id="KW-1015">Disulfide bond</keyword>
<keyword evidence="3" id="KW-0812">Transmembrane</keyword>
<keyword evidence="5" id="KW-1133">Transmembrane helix</keyword>
<dbReference type="InterPro" id="IPR007110">
    <property type="entry name" value="Ig-like_dom"/>
</dbReference>
<dbReference type="InterPro" id="IPR001870">
    <property type="entry name" value="B30.2/SPRY"/>
</dbReference>
<sequence length="453" mass="51397">MAVFHFPGCQQEGEDDFVLLTHVDGDLSVFNRALPLPEVIHFYLFFLLALLKFSISSLDTFEIIVPNNPVVGVAGKSLILPCRISPTLSAVDMEITWSRNSELIYGYSSGAEKFDDQYWKGRVGLFTDELQNGNVSLRLQDVRVSDLGSYTCNSRFSSFHNILELRFGEEPRLFLDSPPGNEIKLKCESQGWFPKPVLRWGTLMGQDLTTRADTTENEDKVSLVGVSSTLWVTERDRHGVICVIQHSETKSSIQCGCISLTVVMLYVVSHVTLDPDTAHPHLVVSADGRRVRDQHKDQNVPDTPLRFDTWCFVLGRESFTSGQHYWEVDVKDKTDWYLGVISESAQRKTRVSLKPWSGYWIVRLNSDELTALTDPETPLRLRAIPQKVGVYLDCDEGRLSFYNVEDRWHIYTFNGGVTGKLYPLFEPGMEGEELKILQPGDKTNHSDQHKEVV</sequence>
<dbReference type="Gene3D" id="2.60.40.10">
    <property type="entry name" value="Immunoglobulins"/>
    <property type="match status" value="2"/>
</dbReference>
<dbReference type="Pfam" id="PF13765">
    <property type="entry name" value="PRY"/>
    <property type="match status" value="1"/>
</dbReference>
<dbReference type="PROSITE" id="PS50188">
    <property type="entry name" value="B302_SPRY"/>
    <property type="match status" value="1"/>
</dbReference>
<dbReference type="Gene3D" id="2.60.120.920">
    <property type="match status" value="1"/>
</dbReference>
<dbReference type="InterPro" id="IPR013783">
    <property type="entry name" value="Ig-like_fold"/>
</dbReference>
<evidence type="ECO:0000256" key="8">
    <source>
        <dbReference type="ARBA" id="ARBA00023180"/>
    </source>
</evidence>
<keyword evidence="6" id="KW-0472">Membrane</keyword>
<keyword evidence="4" id="KW-0732">Signal</keyword>
<protein>
    <submittedName>
        <fullName evidence="12">Butyrophilin subfamily 1 member A1-like</fullName>
    </submittedName>
</protein>
<feature type="domain" description="Ig-like" evidence="11">
    <location>
        <begin position="180"/>
        <end position="254"/>
    </location>
</feature>
<dbReference type="InterPro" id="IPR006574">
    <property type="entry name" value="PRY"/>
</dbReference>
<evidence type="ECO:0000256" key="2">
    <source>
        <dbReference type="ARBA" id="ARBA00007591"/>
    </source>
</evidence>
<dbReference type="PROSITE" id="PS50835">
    <property type="entry name" value="IG_LIKE"/>
    <property type="match status" value="2"/>
</dbReference>
<dbReference type="InterPro" id="IPR003879">
    <property type="entry name" value="Butyrophylin_SPRY"/>
</dbReference>
<dbReference type="Pfam" id="PF07686">
    <property type="entry name" value="V-set"/>
    <property type="match status" value="1"/>
</dbReference>
<comment type="subcellular location">
    <subcellularLocation>
        <location evidence="1">Membrane</location>
        <topology evidence="1">Single-pass type I membrane protein</topology>
    </subcellularLocation>
</comment>
<evidence type="ECO:0000313" key="12">
    <source>
        <dbReference type="Ensembl" id="ENSECRP00000028385.1"/>
    </source>
</evidence>
<evidence type="ECO:0000256" key="5">
    <source>
        <dbReference type="ARBA" id="ARBA00022989"/>
    </source>
</evidence>
<comment type="similarity">
    <text evidence="2">Belongs to the immunoglobulin superfamily. BTN/MOG family.</text>
</comment>
<dbReference type="CDD" id="cd13733">
    <property type="entry name" value="SPRY_PRY_C-I_1"/>
    <property type="match status" value="1"/>
</dbReference>
<dbReference type="GeneTree" id="ENSGT01120000271914"/>
<dbReference type="GO" id="GO:1903037">
    <property type="term" value="P:regulation of leukocyte cell-cell adhesion"/>
    <property type="evidence" value="ECO:0007669"/>
    <property type="project" value="UniProtKB-ARBA"/>
</dbReference>
<dbReference type="InterPro" id="IPR013320">
    <property type="entry name" value="ConA-like_dom_sf"/>
</dbReference>
<evidence type="ECO:0000313" key="13">
    <source>
        <dbReference type="Proteomes" id="UP000694620"/>
    </source>
</evidence>
<dbReference type="Pfam" id="PF00622">
    <property type="entry name" value="SPRY"/>
    <property type="match status" value="1"/>
</dbReference>
<dbReference type="InterPro" id="IPR003877">
    <property type="entry name" value="SPRY_dom"/>
</dbReference>
<evidence type="ECO:0000259" key="11">
    <source>
        <dbReference type="PROSITE" id="PS50835"/>
    </source>
</evidence>
<dbReference type="Ensembl" id="ENSECRT00000028980.1">
    <property type="protein sequence ID" value="ENSECRP00000028385.1"/>
    <property type="gene ID" value="ENSECRG00000019186.1"/>
</dbReference>
<dbReference type="SMART" id="SM00409">
    <property type="entry name" value="IG"/>
    <property type="match status" value="1"/>
</dbReference>
<dbReference type="GO" id="GO:0016020">
    <property type="term" value="C:membrane"/>
    <property type="evidence" value="ECO:0007669"/>
    <property type="project" value="UniProtKB-SubCell"/>
</dbReference>
<name>A0A8C4XFL1_ERPCA</name>